<reference evidence="4" key="1">
    <citation type="submission" date="2021-06" db="EMBL/GenBank/DDBJ databases">
        <authorList>
            <person name="Arsene-Ploetze F."/>
        </authorList>
    </citation>
    <scope>NUCLEOTIDE SEQUENCE</scope>
    <source>
        <strain evidence="4">SBRY1</strain>
    </source>
</reference>
<keyword evidence="5" id="KW-1185">Reference proteome</keyword>
<proteinExistence type="predicted"/>
<dbReference type="PANTHER" id="PTHR10272:SF0">
    <property type="entry name" value="PLATELET-ACTIVATING FACTOR ACETYLHYDROLASE"/>
    <property type="match status" value="1"/>
</dbReference>
<evidence type="ECO:0000313" key="4">
    <source>
        <dbReference type="EMBL" id="CAG7646896.1"/>
    </source>
</evidence>
<dbReference type="PANTHER" id="PTHR10272">
    <property type="entry name" value="PLATELET-ACTIVATING FACTOR ACETYLHYDROLASE"/>
    <property type="match status" value="1"/>
</dbReference>
<dbReference type="SUPFAM" id="SSF53474">
    <property type="entry name" value="alpha/beta-Hydrolases"/>
    <property type="match status" value="1"/>
</dbReference>
<dbReference type="InterPro" id="IPR029058">
    <property type="entry name" value="AB_hydrolase_fold"/>
</dbReference>
<evidence type="ECO:0000313" key="5">
    <source>
        <dbReference type="Proteomes" id="UP001153328"/>
    </source>
</evidence>
<protein>
    <submittedName>
        <fullName evidence="4">Platelet-activating factor acetylhydrolase, isoform II</fullName>
    </submittedName>
</protein>
<evidence type="ECO:0000256" key="1">
    <source>
        <dbReference type="ARBA" id="ARBA00022801"/>
    </source>
</evidence>
<organism evidence="4 5">
    <name type="scientific">Actinacidiphila bryophytorum</name>
    <dbReference type="NCBI Taxonomy" id="1436133"/>
    <lineage>
        <taxon>Bacteria</taxon>
        <taxon>Bacillati</taxon>
        <taxon>Actinomycetota</taxon>
        <taxon>Actinomycetes</taxon>
        <taxon>Kitasatosporales</taxon>
        <taxon>Streptomycetaceae</taxon>
        <taxon>Actinacidiphila</taxon>
    </lineage>
</organism>
<keyword evidence="2" id="KW-0442">Lipid degradation</keyword>
<dbReference type="AlphaFoldDB" id="A0A9W4H326"/>
<name>A0A9W4H326_9ACTN</name>
<keyword evidence="3" id="KW-0443">Lipid metabolism</keyword>
<accession>A0A9W4H326</accession>
<comment type="caution">
    <text evidence="4">The sequence shown here is derived from an EMBL/GenBank/DDBJ whole genome shotgun (WGS) entry which is preliminary data.</text>
</comment>
<dbReference type="Proteomes" id="UP001153328">
    <property type="component" value="Unassembled WGS sequence"/>
</dbReference>
<dbReference type="GO" id="GO:0003847">
    <property type="term" value="F:1-alkyl-2-acetylglycerophosphocholine esterase activity"/>
    <property type="evidence" value="ECO:0007669"/>
    <property type="project" value="TreeGrafter"/>
</dbReference>
<gene>
    <name evidence="4" type="ORF">SBRY_40525</name>
</gene>
<evidence type="ECO:0000256" key="2">
    <source>
        <dbReference type="ARBA" id="ARBA00022963"/>
    </source>
</evidence>
<dbReference type="EMBL" id="CAJVAX010000018">
    <property type="protein sequence ID" value="CAG7646896.1"/>
    <property type="molecule type" value="Genomic_DNA"/>
</dbReference>
<dbReference type="Pfam" id="PF03403">
    <property type="entry name" value="PAF-AH_p_II"/>
    <property type="match status" value="1"/>
</dbReference>
<dbReference type="Gene3D" id="3.40.50.1820">
    <property type="entry name" value="alpha/beta hydrolase"/>
    <property type="match status" value="1"/>
</dbReference>
<dbReference type="GO" id="GO:0016042">
    <property type="term" value="P:lipid catabolic process"/>
    <property type="evidence" value="ECO:0007669"/>
    <property type="project" value="UniProtKB-KW"/>
</dbReference>
<keyword evidence="1" id="KW-0378">Hydrolase</keyword>
<evidence type="ECO:0000256" key="3">
    <source>
        <dbReference type="ARBA" id="ARBA00023098"/>
    </source>
</evidence>
<sequence length="423" mass="44281">MGKAAHGGEDEAVVTFARTTGATLQTRRAAVLSAAAAALSLPAATAGAAEPSPLRLPAPGGPYPVGTAALRLVDTVRPDPWVPQPCRELMASLRYPALAAGPGPGAPQMLPGEAAGFAELAGYTGVPAAEVDWAATRTHAHAGAPPAAGPFPLVLYSPGAGDPRSLNSTLCDDLASRGYAVLTVDHTYDAAAVEFPGGRVERSVLPAEFARAVPDPGHPDPVKVAALLRKVVQVRAADVRSVLDLLPHVLPRSLRGVPDFGRVGMFGHSAGGFTALQAMYDDERIAAGVNFDGVIAYVQDDPDRGFLSPVAEGGLDRPFLLVGKDGNTRRTVPSWDALWRHSRGPRAEVSLAGAEHATFTDAETLLPQIARRLHLGAEVVTANVGTIDRRAAVRDQRALLGAFFDRRLRGLTPRPGRGSARRR</sequence>